<organism evidence="1 4">
    <name type="scientific">Teichococcus wenyumeiae</name>
    <dbReference type="NCBI Taxonomy" id="2478470"/>
    <lineage>
        <taxon>Bacteria</taxon>
        <taxon>Pseudomonadati</taxon>
        <taxon>Pseudomonadota</taxon>
        <taxon>Alphaproteobacteria</taxon>
        <taxon>Acetobacterales</taxon>
        <taxon>Roseomonadaceae</taxon>
        <taxon>Roseomonas</taxon>
    </lineage>
</organism>
<name>A0A3A9J6H0_9PROT</name>
<dbReference type="InParanoid" id="A0A3A9J6H0"/>
<sequence length="156" mass="17009">MSLFEREEQAAQANAQARSWVQAELRDLLPDPPEIFAAHVDVSAEAAGQGGAFGGRSGELYVVIREFRDMTRPDDAERFARETSMPLIRGMPGFLAFYSGWGDAGRTRAAVFTLFDNREHAWQANEQVLSLVREKGGSAVPPPFRVTAGKALVAAA</sequence>
<dbReference type="Proteomes" id="UP000278036">
    <property type="component" value="Unassembled WGS sequence"/>
</dbReference>
<comment type="caution">
    <text evidence="1">The sequence shown here is derived from an EMBL/GenBank/DDBJ whole genome shotgun (WGS) entry which is preliminary data.</text>
</comment>
<accession>A0A3A9J6H0</accession>
<evidence type="ECO:0000313" key="2">
    <source>
        <dbReference type="EMBL" id="RMI26631.1"/>
    </source>
</evidence>
<protein>
    <recommendedName>
        <fullName evidence="5">Antibiotic biosynthesis monooxygenase</fullName>
    </recommendedName>
</protein>
<evidence type="ECO:0000313" key="1">
    <source>
        <dbReference type="EMBL" id="RKK01271.1"/>
    </source>
</evidence>
<keyword evidence="3" id="KW-1185">Reference proteome</keyword>
<dbReference type="EMBL" id="RAQU01000304">
    <property type="protein sequence ID" value="RKK01271.1"/>
    <property type="molecule type" value="Genomic_DNA"/>
</dbReference>
<evidence type="ECO:0000313" key="4">
    <source>
        <dbReference type="Proteomes" id="UP000278036"/>
    </source>
</evidence>
<gene>
    <name evidence="1" type="ORF">D6Z83_25850</name>
    <name evidence="2" type="ORF">EBE87_05035</name>
</gene>
<evidence type="ECO:0008006" key="5">
    <source>
        <dbReference type="Google" id="ProtNLM"/>
    </source>
</evidence>
<evidence type="ECO:0000313" key="3">
    <source>
        <dbReference type="Proteomes" id="UP000274097"/>
    </source>
</evidence>
<proteinExistence type="predicted"/>
<dbReference type="Proteomes" id="UP000274097">
    <property type="component" value="Unassembled WGS sequence"/>
</dbReference>
<dbReference type="AlphaFoldDB" id="A0A3A9J6H0"/>
<reference evidence="1 4" key="1">
    <citation type="submission" date="2018-09" db="EMBL/GenBank/DDBJ databases">
        <title>Roseomonas sp. nov., isolated from feces of Tibetan antelopes in the Qinghai-Tibet plateau, China.</title>
        <authorList>
            <person name="Tian Z."/>
        </authorList>
    </citation>
    <scope>NUCLEOTIDE SEQUENCE [LARGE SCALE GENOMIC DNA]</scope>
    <source>
        <strain evidence="2 3">Z23</strain>
        <strain evidence="1 4">Z24</strain>
    </source>
</reference>
<dbReference type="EMBL" id="RFLX01000002">
    <property type="protein sequence ID" value="RMI26631.1"/>
    <property type="molecule type" value="Genomic_DNA"/>
</dbReference>